<dbReference type="Proteomes" id="UP000219482">
    <property type="component" value="Unassembled WGS sequence"/>
</dbReference>
<feature type="compositionally biased region" description="Acidic residues" evidence="1">
    <location>
        <begin position="245"/>
        <end position="261"/>
    </location>
</feature>
<evidence type="ECO:0000256" key="1">
    <source>
        <dbReference type="SAM" id="MobiDB-lite"/>
    </source>
</evidence>
<dbReference type="SUPFAM" id="SSF55781">
    <property type="entry name" value="GAF domain-like"/>
    <property type="match status" value="1"/>
</dbReference>
<dbReference type="RefSeq" id="WP_200814768.1">
    <property type="nucleotide sequence ID" value="NZ_OCNK01000003.1"/>
</dbReference>
<proteinExistence type="predicted"/>
<evidence type="ECO:0000313" key="2">
    <source>
        <dbReference type="EMBL" id="SOE01387.1"/>
    </source>
</evidence>
<dbReference type="InterPro" id="IPR029016">
    <property type="entry name" value="GAF-like_dom_sf"/>
</dbReference>
<evidence type="ECO:0000313" key="3">
    <source>
        <dbReference type="Proteomes" id="UP000219482"/>
    </source>
</evidence>
<dbReference type="AlphaFoldDB" id="A0A286H0U8"/>
<name>A0A286H0U8_9ACTN</name>
<sequence length="276" mass="29231">MTIAGRFEAALDDEDDPALRGPELLPVRLARACARTLQVAGAGLSFLDGAQQRVPLGASSEEAAVAERLQFTVGAGPCMTAQETRQPVFAVAEDLRHRWPVFTDLLVGATSYRAVVALPLQPALAGAGAIDLYFRRSGEVTRLDVFEAMAVGELVSSVLSEAAVWSSWSPTEGPEWLQGPAPRRRAAVWEAMGKVGVELGIDAPDALQLMRAAAFGSGRTIEDVAADLLSGPMRAQDLLPPGDQPTEDQPTEDQPTEDQPTEDQAPPVAKGPTVTP</sequence>
<feature type="region of interest" description="Disordered" evidence="1">
    <location>
        <begin position="233"/>
        <end position="276"/>
    </location>
</feature>
<gene>
    <name evidence="2" type="ORF">SAMN06272739_3136</name>
</gene>
<dbReference type="Gene3D" id="3.30.450.40">
    <property type="match status" value="1"/>
</dbReference>
<keyword evidence="3" id="KW-1185">Reference proteome</keyword>
<accession>A0A286H0U8</accession>
<organism evidence="2 3">
    <name type="scientific">Blastococcus haudaquaticus</name>
    <dbReference type="NCBI Taxonomy" id="1938745"/>
    <lineage>
        <taxon>Bacteria</taxon>
        <taxon>Bacillati</taxon>
        <taxon>Actinomycetota</taxon>
        <taxon>Actinomycetes</taxon>
        <taxon>Geodermatophilales</taxon>
        <taxon>Geodermatophilaceae</taxon>
        <taxon>Blastococcus</taxon>
    </lineage>
</organism>
<reference evidence="3" key="1">
    <citation type="submission" date="2017-09" db="EMBL/GenBank/DDBJ databases">
        <authorList>
            <person name="Varghese N."/>
            <person name="Submissions S."/>
        </authorList>
    </citation>
    <scope>NUCLEOTIDE SEQUENCE [LARGE SCALE GENOMIC DNA]</scope>
    <source>
        <strain evidence="3">DSM 44270</strain>
    </source>
</reference>
<protein>
    <recommendedName>
        <fullName evidence="4">ANTAR domain-containing protein</fullName>
    </recommendedName>
</protein>
<evidence type="ECO:0008006" key="4">
    <source>
        <dbReference type="Google" id="ProtNLM"/>
    </source>
</evidence>
<dbReference type="EMBL" id="OCNK01000003">
    <property type="protein sequence ID" value="SOE01387.1"/>
    <property type="molecule type" value="Genomic_DNA"/>
</dbReference>